<organism evidence="2 3">
    <name type="scientific">Candidatus Magnetobacterium casense</name>
    <dbReference type="NCBI Taxonomy" id="1455061"/>
    <lineage>
        <taxon>Bacteria</taxon>
        <taxon>Pseudomonadati</taxon>
        <taxon>Nitrospirota</taxon>
        <taxon>Thermodesulfovibrionia</taxon>
        <taxon>Thermodesulfovibrionales</taxon>
        <taxon>Candidatus Magnetobacteriaceae</taxon>
        <taxon>Candidatus Magnetobacterium</taxon>
    </lineage>
</organism>
<comment type="caution">
    <text evidence="2">The sequence shown here is derived from an EMBL/GenBank/DDBJ whole genome shotgun (WGS) entry which is preliminary data.</text>
</comment>
<dbReference type="Proteomes" id="UP001196980">
    <property type="component" value="Unassembled WGS sequence"/>
</dbReference>
<dbReference type="RefSeq" id="WP_218252305.1">
    <property type="nucleotide sequence ID" value="NZ_JABXWD010000136.1"/>
</dbReference>
<dbReference type="Pfam" id="PF03235">
    <property type="entry name" value="GmrSD_N"/>
    <property type="match status" value="1"/>
</dbReference>
<dbReference type="InterPro" id="IPR004919">
    <property type="entry name" value="GmrSD_N"/>
</dbReference>
<dbReference type="EMBL" id="JABXWD010000136">
    <property type="protein sequence ID" value="MBV6341676.1"/>
    <property type="molecule type" value="Genomic_DNA"/>
</dbReference>
<evidence type="ECO:0000313" key="3">
    <source>
        <dbReference type="Proteomes" id="UP001196980"/>
    </source>
</evidence>
<sequence>MPEALLEEATSNGAEQEVLFEFTDTISAEDYIYIDGVFPEKRRVFAQAYDKGISELVSQINEDILLPHDYENNYTWNDQKASLLIESILLNVPIPPIYVAEDEDEYEAEDEKWNVIDGLQRLYSLKRFFSNKFKLSDMEVFTALNGRYYKDLENRYKKSIDYGLIRIIVIFKESHPDVKYDVFMRLNTGSLKLHPQELRNRLYRGKLNKLIKELRNNKQWMDILGLKGKHKTMADAELVLRYLAISEAIDRSTFDLKDYPGSMKSFLNIYMSSKRNPKEEELAQIKEKFISTIDKVFSVFDIEAFRKINVKGIYDKTLNRAIMDTVMVCFEAHDKTVLVQHKNEIIKLLTELIHTDKYFSDSITIGTSNKKSIEYRLKTFCTKLNKILIR</sequence>
<feature type="domain" description="GmrSD restriction endonucleases N-terminal" evidence="1">
    <location>
        <begin position="53"/>
        <end position="203"/>
    </location>
</feature>
<evidence type="ECO:0000259" key="1">
    <source>
        <dbReference type="Pfam" id="PF03235"/>
    </source>
</evidence>
<proteinExistence type="predicted"/>
<gene>
    <name evidence="2" type="ORF">HWQ67_08765</name>
</gene>
<reference evidence="2 3" key="1">
    <citation type="journal article" date="2020" name="J Geophys Res Biogeosci">
        <title>Magnetotaxis as an Adaptation to Enable Bacterial Shuttling of Microbial Sulfur and Sulfur Cycling Across Aquatic Oxic#Anoxic Interfaces.</title>
        <authorList>
            <person name="Li J."/>
            <person name="Liu P."/>
            <person name="Wang J."/>
            <person name="Roberts A.P."/>
            <person name="Pan Y."/>
        </authorList>
    </citation>
    <scope>NUCLEOTIDE SEQUENCE [LARGE SCALE GENOMIC DNA]</scope>
    <source>
        <strain evidence="2 3">MYR-1_YQ</strain>
    </source>
</reference>
<name>A0ABS6RYJ3_9BACT</name>
<dbReference type="PANTHER" id="PTHR39639:SF1">
    <property type="entry name" value="DUF262 DOMAIN-CONTAINING PROTEIN"/>
    <property type="match status" value="1"/>
</dbReference>
<evidence type="ECO:0000313" key="2">
    <source>
        <dbReference type="EMBL" id="MBV6341676.1"/>
    </source>
</evidence>
<dbReference type="PANTHER" id="PTHR39639">
    <property type="entry name" value="CHROMOSOME 16, WHOLE GENOME SHOTGUN SEQUENCE"/>
    <property type="match status" value="1"/>
</dbReference>
<accession>A0ABS6RYJ3</accession>
<keyword evidence="3" id="KW-1185">Reference proteome</keyword>
<protein>
    <submittedName>
        <fullName evidence="2">DUF262 domain-containing protein</fullName>
    </submittedName>
</protein>